<proteinExistence type="predicted"/>
<keyword evidence="3" id="KW-1185">Reference proteome</keyword>
<keyword evidence="1" id="KW-0472">Membrane</keyword>
<sequence length="230" mass="24069">MDKGRWDRLAPLGGVVFAIAFIVFLLIAGAPPKAGDPASDVVSFFTDNRGSVLTGSFIVFAGVLAMLWFVGSLVTAMREAGEERLAVTALASFLLAFALGGAAVLMRAALAFDVARTVDANTAKGLYETTLILDLMTGVVFAGFAFAVAAAAMRTSFVPRAWGFVCAVLGLLFVVSGTAWSESGFWSPTGGLVLIANLAFLAFVLGTSVFHFRAVTHGETQPMHRTAAAH</sequence>
<dbReference type="RefSeq" id="WP_114797239.1">
    <property type="nucleotide sequence ID" value="NZ_QQZY01000009.1"/>
</dbReference>
<organism evidence="2 3">
    <name type="scientific">Gaiella occulta</name>
    <dbReference type="NCBI Taxonomy" id="1002870"/>
    <lineage>
        <taxon>Bacteria</taxon>
        <taxon>Bacillati</taxon>
        <taxon>Actinomycetota</taxon>
        <taxon>Thermoleophilia</taxon>
        <taxon>Gaiellales</taxon>
        <taxon>Gaiellaceae</taxon>
        <taxon>Gaiella</taxon>
    </lineage>
</organism>
<name>A0A7M2YTZ3_9ACTN</name>
<feature type="transmembrane region" description="Helical" evidence="1">
    <location>
        <begin position="50"/>
        <end position="74"/>
    </location>
</feature>
<evidence type="ECO:0000313" key="2">
    <source>
        <dbReference type="EMBL" id="RDI73495.1"/>
    </source>
</evidence>
<feature type="transmembrane region" description="Helical" evidence="1">
    <location>
        <begin position="12"/>
        <end position="30"/>
    </location>
</feature>
<gene>
    <name evidence="2" type="ORF">Gocc_2851</name>
</gene>
<reference evidence="2 3" key="1">
    <citation type="submission" date="2018-07" db="EMBL/GenBank/DDBJ databases">
        <title>High-quality-draft genome sequence of Gaiella occulta.</title>
        <authorList>
            <person name="Severino R."/>
            <person name="Froufe H.J.C."/>
            <person name="Rainey F.A."/>
            <person name="Barroso C."/>
            <person name="Albuquerque L."/>
            <person name="Lobo-Da-Cunha A."/>
            <person name="Da Costa M.S."/>
            <person name="Egas C."/>
        </authorList>
    </citation>
    <scope>NUCLEOTIDE SEQUENCE [LARGE SCALE GENOMIC DNA]</scope>
    <source>
        <strain evidence="2 3">F2-233</strain>
    </source>
</reference>
<feature type="transmembrane region" description="Helical" evidence="1">
    <location>
        <begin position="161"/>
        <end position="180"/>
    </location>
</feature>
<comment type="caution">
    <text evidence="2">The sequence shown here is derived from an EMBL/GenBank/DDBJ whole genome shotgun (WGS) entry which is preliminary data.</text>
</comment>
<dbReference type="OrthoDB" id="4719935at2"/>
<feature type="transmembrane region" description="Helical" evidence="1">
    <location>
        <begin position="86"/>
        <end position="110"/>
    </location>
</feature>
<evidence type="ECO:0000256" key="1">
    <source>
        <dbReference type="SAM" id="Phobius"/>
    </source>
</evidence>
<feature type="transmembrane region" description="Helical" evidence="1">
    <location>
        <begin position="192"/>
        <end position="215"/>
    </location>
</feature>
<dbReference type="EMBL" id="QQZY01000009">
    <property type="protein sequence ID" value="RDI73495.1"/>
    <property type="molecule type" value="Genomic_DNA"/>
</dbReference>
<dbReference type="Proteomes" id="UP000254134">
    <property type="component" value="Unassembled WGS sequence"/>
</dbReference>
<evidence type="ECO:0000313" key="3">
    <source>
        <dbReference type="Proteomes" id="UP000254134"/>
    </source>
</evidence>
<feature type="transmembrane region" description="Helical" evidence="1">
    <location>
        <begin position="130"/>
        <end position="149"/>
    </location>
</feature>
<reference evidence="3" key="2">
    <citation type="journal article" date="2019" name="MicrobiologyOpen">
        <title>High-quality draft genome sequence of Gaiella occulta isolated from a 150 meter deep mineral water borehole and comparison with the genome sequences of other deep-branching lineages of the phylum Actinobacteria.</title>
        <authorList>
            <person name="Severino R."/>
            <person name="Froufe H.J.C."/>
            <person name="Barroso C."/>
            <person name="Albuquerque L."/>
            <person name="Lobo-da-Cunha A."/>
            <person name="da Costa M.S."/>
            <person name="Egas C."/>
        </authorList>
    </citation>
    <scope>NUCLEOTIDE SEQUENCE [LARGE SCALE GENOMIC DNA]</scope>
    <source>
        <strain evidence="3">F2-233</strain>
    </source>
</reference>
<keyword evidence="1" id="KW-0812">Transmembrane</keyword>
<dbReference type="AlphaFoldDB" id="A0A7M2YTZ3"/>
<protein>
    <recommendedName>
        <fullName evidence="4">DUF4386 family protein</fullName>
    </recommendedName>
</protein>
<keyword evidence="1" id="KW-1133">Transmembrane helix</keyword>
<evidence type="ECO:0008006" key="4">
    <source>
        <dbReference type="Google" id="ProtNLM"/>
    </source>
</evidence>
<accession>A0A7M2YTZ3</accession>